<gene>
    <name evidence="4" type="ORF">H8698_00880</name>
</gene>
<protein>
    <submittedName>
        <fullName evidence="4">Recombinase family protein</fullName>
    </submittedName>
</protein>
<organism evidence="4 5">
    <name type="scientific">Congzhengia minquanensis</name>
    <dbReference type="NCBI Taxonomy" id="2763657"/>
    <lineage>
        <taxon>Bacteria</taxon>
        <taxon>Bacillati</taxon>
        <taxon>Bacillota</taxon>
        <taxon>Clostridia</taxon>
        <taxon>Eubacteriales</taxon>
        <taxon>Oscillospiraceae</taxon>
        <taxon>Congzhengia</taxon>
    </lineage>
</organism>
<evidence type="ECO:0000313" key="4">
    <source>
        <dbReference type="EMBL" id="MBC8539529.1"/>
    </source>
</evidence>
<dbReference type="Pfam" id="PF00239">
    <property type="entry name" value="Resolvase"/>
    <property type="match status" value="1"/>
</dbReference>
<dbReference type="RefSeq" id="WP_249310700.1">
    <property type="nucleotide sequence ID" value="NZ_JACRSU010000001.1"/>
</dbReference>
<dbReference type="InterPro" id="IPR050639">
    <property type="entry name" value="SSR_resolvase"/>
</dbReference>
<evidence type="ECO:0000313" key="5">
    <source>
        <dbReference type="Proteomes" id="UP000611762"/>
    </source>
</evidence>
<comment type="caution">
    <text evidence="4">The sequence shown here is derived from an EMBL/GenBank/DDBJ whole genome shotgun (WGS) entry which is preliminary data.</text>
</comment>
<dbReference type="GO" id="GO:0000150">
    <property type="term" value="F:DNA strand exchange activity"/>
    <property type="evidence" value="ECO:0007669"/>
    <property type="project" value="InterPro"/>
</dbReference>
<dbReference type="PROSITE" id="PS51737">
    <property type="entry name" value="RECOMBINASE_DNA_BIND"/>
    <property type="match status" value="1"/>
</dbReference>
<dbReference type="Gene3D" id="3.90.1750.20">
    <property type="entry name" value="Putative Large Serine Recombinase, Chain B, Domain 2"/>
    <property type="match status" value="1"/>
</dbReference>
<dbReference type="InterPro" id="IPR038109">
    <property type="entry name" value="DNA_bind_recomb_sf"/>
</dbReference>
<dbReference type="InterPro" id="IPR006119">
    <property type="entry name" value="Resolv_N"/>
</dbReference>
<reference evidence="4" key="1">
    <citation type="submission" date="2020-08" db="EMBL/GenBank/DDBJ databases">
        <title>Genome public.</title>
        <authorList>
            <person name="Liu C."/>
            <person name="Sun Q."/>
        </authorList>
    </citation>
    <scope>NUCLEOTIDE SEQUENCE</scope>
    <source>
        <strain evidence="4">H8</strain>
    </source>
</reference>
<name>A0A926DKR2_9FIRM</name>
<keyword evidence="1" id="KW-0175">Coiled coil</keyword>
<dbReference type="PANTHER" id="PTHR30461:SF23">
    <property type="entry name" value="DNA RECOMBINASE-RELATED"/>
    <property type="match status" value="1"/>
</dbReference>
<evidence type="ECO:0000256" key="1">
    <source>
        <dbReference type="SAM" id="Coils"/>
    </source>
</evidence>
<keyword evidence="5" id="KW-1185">Reference proteome</keyword>
<dbReference type="Proteomes" id="UP000611762">
    <property type="component" value="Unassembled WGS sequence"/>
</dbReference>
<accession>A0A926DKR2</accession>
<feature type="coiled-coil region" evidence="1">
    <location>
        <begin position="442"/>
        <end position="469"/>
    </location>
</feature>
<evidence type="ECO:0000259" key="3">
    <source>
        <dbReference type="PROSITE" id="PS51737"/>
    </source>
</evidence>
<dbReference type="GO" id="GO:0003677">
    <property type="term" value="F:DNA binding"/>
    <property type="evidence" value="ECO:0007669"/>
    <property type="project" value="InterPro"/>
</dbReference>
<dbReference type="PANTHER" id="PTHR30461">
    <property type="entry name" value="DNA-INVERTASE FROM LAMBDOID PROPHAGE"/>
    <property type="match status" value="1"/>
</dbReference>
<dbReference type="PROSITE" id="PS51736">
    <property type="entry name" value="RECOMBINASES_3"/>
    <property type="match status" value="1"/>
</dbReference>
<proteinExistence type="predicted"/>
<dbReference type="InterPro" id="IPR025827">
    <property type="entry name" value="Zn_ribbon_recom_dom"/>
</dbReference>
<dbReference type="InterPro" id="IPR011109">
    <property type="entry name" value="DNA_bind_recombinase_dom"/>
</dbReference>
<dbReference type="SMART" id="SM00857">
    <property type="entry name" value="Resolvase"/>
    <property type="match status" value="1"/>
</dbReference>
<dbReference type="AlphaFoldDB" id="A0A926DKR2"/>
<evidence type="ECO:0000259" key="2">
    <source>
        <dbReference type="PROSITE" id="PS51736"/>
    </source>
</evidence>
<dbReference type="InterPro" id="IPR036162">
    <property type="entry name" value="Resolvase-like_N_sf"/>
</dbReference>
<dbReference type="EMBL" id="JACRSU010000001">
    <property type="protein sequence ID" value="MBC8539529.1"/>
    <property type="molecule type" value="Genomic_DNA"/>
</dbReference>
<dbReference type="SUPFAM" id="SSF53041">
    <property type="entry name" value="Resolvase-like"/>
    <property type="match status" value="1"/>
</dbReference>
<feature type="domain" description="Recombinase" evidence="3">
    <location>
        <begin position="164"/>
        <end position="309"/>
    </location>
</feature>
<feature type="domain" description="Resolvase/invertase-type recombinase catalytic" evidence="2">
    <location>
        <begin position="3"/>
        <end position="156"/>
    </location>
</feature>
<dbReference type="Pfam" id="PF13408">
    <property type="entry name" value="Zn_ribbon_recom"/>
    <property type="match status" value="1"/>
</dbReference>
<sequence length="514" mass="59845">MIRVAVYCRLSDEDRNKKSRMDESESIQNQKSLLLTYCREQNWEVAGVYCDEDMSGADRDRPQFNQMILDCEKGYIDIVLCKTQSRFSRDIEVVEHYIHNRFREWGVRFIGLLDHADTEDFANKKSRQINGLVNEWYLEDLSENIKKTLRHKKENGIFTGAFAPYGYKLNKDVKGKLFVDEPAAETVREIYRMYAGGHGYVKIAQELNRQGIPCPSEYKRLCGSKFQTHGGKPTSKIWTESVIREILTNEVYVGNLVQGKTATISYKNKKRKRVNEQDFIRTKNAHEPVVDMSLWNEVNKKIGSHRRMQKADGKRHVFAGRIFCAVCGSSMWKMSYQLKNGRYEYLKCKATKCGVSVCTNTNSIRFDAVFEAVEMEVKKLFLNNYNPAKINKNSLIYNDKKTEMKEETLIKENILKQNLNIKQLYKDKLDGIIDNKVFCDIYGDIKADIVALEKRLSVLEQKKDKTEDFNFQEYIDSFPRTITLNEFAVSKLIDKVFIGEPENDSRKITICWNL</sequence>
<dbReference type="Pfam" id="PF07508">
    <property type="entry name" value="Recombinase"/>
    <property type="match status" value="1"/>
</dbReference>
<dbReference type="Gene3D" id="3.40.50.1390">
    <property type="entry name" value="Resolvase, N-terminal catalytic domain"/>
    <property type="match status" value="1"/>
</dbReference>